<evidence type="ECO:0000256" key="1">
    <source>
        <dbReference type="SAM" id="MobiDB-lite"/>
    </source>
</evidence>
<dbReference type="AlphaFoldDB" id="A0A195BVZ0"/>
<evidence type="ECO:0000313" key="2">
    <source>
        <dbReference type="EMBL" id="KYM92752.1"/>
    </source>
</evidence>
<accession>A0A195BVZ0</accession>
<dbReference type="Proteomes" id="UP000078540">
    <property type="component" value="Unassembled WGS sequence"/>
</dbReference>
<keyword evidence="3" id="KW-1185">Reference proteome</keyword>
<protein>
    <submittedName>
        <fullName evidence="2">Uncharacterized protein</fullName>
    </submittedName>
</protein>
<feature type="compositionally biased region" description="Polar residues" evidence="1">
    <location>
        <begin position="275"/>
        <end position="286"/>
    </location>
</feature>
<organism evidence="2 3">
    <name type="scientific">Atta colombica</name>
    <dbReference type="NCBI Taxonomy" id="520822"/>
    <lineage>
        <taxon>Eukaryota</taxon>
        <taxon>Metazoa</taxon>
        <taxon>Ecdysozoa</taxon>
        <taxon>Arthropoda</taxon>
        <taxon>Hexapoda</taxon>
        <taxon>Insecta</taxon>
        <taxon>Pterygota</taxon>
        <taxon>Neoptera</taxon>
        <taxon>Endopterygota</taxon>
        <taxon>Hymenoptera</taxon>
        <taxon>Apocrita</taxon>
        <taxon>Aculeata</taxon>
        <taxon>Formicoidea</taxon>
        <taxon>Formicidae</taxon>
        <taxon>Myrmicinae</taxon>
        <taxon>Atta</taxon>
    </lineage>
</organism>
<dbReference type="EMBL" id="KQ976398">
    <property type="protein sequence ID" value="KYM92752.1"/>
    <property type="molecule type" value="Genomic_DNA"/>
</dbReference>
<gene>
    <name evidence="2" type="ORF">ALC53_00689</name>
</gene>
<name>A0A195BVZ0_9HYME</name>
<proteinExistence type="predicted"/>
<feature type="compositionally biased region" description="Basic residues" evidence="1">
    <location>
        <begin position="259"/>
        <end position="269"/>
    </location>
</feature>
<feature type="region of interest" description="Disordered" evidence="1">
    <location>
        <begin position="232"/>
        <end position="299"/>
    </location>
</feature>
<evidence type="ECO:0000313" key="3">
    <source>
        <dbReference type="Proteomes" id="UP000078540"/>
    </source>
</evidence>
<reference evidence="2 3" key="1">
    <citation type="submission" date="2015-09" db="EMBL/GenBank/DDBJ databases">
        <title>Atta colombica WGS genome.</title>
        <authorList>
            <person name="Nygaard S."/>
            <person name="Hu H."/>
            <person name="Boomsma J."/>
            <person name="Zhang G."/>
        </authorList>
    </citation>
    <scope>NUCLEOTIDE SEQUENCE [LARGE SCALE GENOMIC DNA]</scope>
    <source>
        <strain evidence="2">Treedump-2</strain>
        <tissue evidence="2">Whole body</tissue>
    </source>
</reference>
<sequence length="347" mass="38903">MQCNAAQERDTIVSIKVSGYPRNLGRPDAYAIRILCLPSFVSYERMQRRGCYIKLLSQVLHSPMSNDFLNVEIDPMRIVDDAAAAQVGALVEAQLSVADKRTTPPPPSLRGSTDRIRLEIYNIRRIRSRSKETGIKDPFPSLWSFFHNSVSKSLRLPSANHVCENRRVAKVFPFVGESTYELWHTNMPFSTSLTNGFEFTLFCGLLAKLQRAMLNVDAINVMRLVMRTPASNRDNERPFARGGRRSIQCAEDDDGHGTRPYRKAGRKRGPPANCPSLSSGVLNSTFRAPRHHRGGNSMPDAGARICSALEQSRVHRKKSLNVAKWGREATLMPFPRGMPGLLFSQMS</sequence>